<protein>
    <submittedName>
        <fullName evidence="1">Uncharacterized protein</fullName>
    </submittedName>
</protein>
<accession>A0A1Y5PSN4</accession>
<proteinExistence type="predicted"/>
<reference evidence="1" key="1">
    <citation type="submission" date="2016-03" db="EMBL/GenBank/DDBJ databases">
        <authorList>
            <person name="Ploux O."/>
        </authorList>
    </citation>
    <scope>NUCLEOTIDE SEQUENCE</scope>
    <source>
        <strain evidence="1">UC10</strain>
    </source>
</reference>
<sequence length="128" mass="14063">MPARATPAMLHRTRREGLEGKFCSTTRTCTIKEYILPALGLLALAPAVAFAKDEPVKRFEHEGATYSYTVKQVGDTRVISGVEERTGKPFTLRVGSHRVRGTVGSQQVSFTLRDVEPLKSETATLASR</sequence>
<gene>
    <name evidence="1" type="ORF">SPPYR_0515</name>
</gene>
<dbReference type="AlphaFoldDB" id="A0A1Y5PSN4"/>
<evidence type="ECO:0000313" key="1">
    <source>
        <dbReference type="EMBL" id="SBV31635.1"/>
    </source>
</evidence>
<organism evidence="1">
    <name type="scientific">uncultured Sphingopyxis sp</name>
    <dbReference type="NCBI Taxonomy" id="310581"/>
    <lineage>
        <taxon>Bacteria</taxon>
        <taxon>Pseudomonadati</taxon>
        <taxon>Pseudomonadota</taxon>
        <taxon>Alphaproteobacteria</taxon>
        <taxon>Sphingomonadales</taxon>
        <taxon>Sphingomonadaceae</taxon>
        <taxon>Sphingopyxis</taxon>
        <taxon>environmental samples</taxon>
    </lineage>
</organism>
<dbReference type="KEGG" id="sphu:SPPYR_0515"/>
<name>A0A1Y5PSN4_9SPHN</name>
<dbReference type="EMBL" id="LT598653">
    <property type="protein sequence ID" value="SBV31635.1"/>
    <property type="molecule type" value="Genomic_DNA"/>
</dbReference>